<dbReference type="GO" id="GO:0016301">
    <property type="term" value="F:kinase activity"/>
    <property type="evidence" value="ECO:0007669"/>
    <property type="project" value="UniProtKB-KW"/>
</dbReference>
<gene>
    <name evidence="4" type="ORF">MNB_SM-4-422</name>
</gene>
<evidence type="ECO:0000313" key="4">
    <source>
        <dbReference type="EMBL" id="SFV50595.1"/>
    </source>
</evidence>
<reference evidence="4" key="1">
    <citation type="submission" date="2016-10" db="EMBL/GenBank/DDBJ databases">
        <authorList>
            <person name="de Groot N.N."/>
        </authorList>
    </citation>
    <scope>NUCLEOTIDE SEQUENCE</scope>
</reference>
<dbReference type="Pfam" id="PF01636">
    <property type="entry name" value="APH"/>
    <property type="match status" value="1"/>
</dbReference>
<dbReference type="GO" id="GO:0005524">
    <property type="term" value="F:ATP binding"/>
    <property type="evidence" value="ECO:0007669"/>
    <property type="project" value="UniProtKB-KW"/>
</dbReference>
<proteinExistence type="predicted"/>
<dbReference type="SUPFAM" id="SSF56112">
    <property type="entry name" value="Protein kinase-like (PK-like)"/>
    <property type="match status" value="1"/>
</dbReference>
<evidence type="ECO:0000259" key="3">
    <source>
        <dbReference type="Pfam" id="PF01636"/>
    </source>
</evidence>
<keyword evidence="1" id="KW-0547">Nucleotide-binding</keyword>
<dbReference type="PANTHER" id="PTHR33540:SF1">
    <property type="entry name" value="N-ACETYLMURAMATE_N-ACETYLGLUCOSAMINE KINASE"/>
    <property type="match status" value="1"/>
</dbReference>
<dbReference type="EMBL" id="FPHF01000011">
    <property type="protein sequence ID" value="SFV50595.1"/>
    <property type="molecule type" value="Genomic_DNA"/>
</dbReference>
<dbReference type="PANTHER" id="PTHR33540">
    <property type="entry name" value="TRNA THREONYLCARBAMOYLADENOSINE BIOSYNTHESIS PROTEIN TSAE"/>
    <property type="match status" value="1"/>
</dbReference>
<protein>
    <submittedName>
        <fullName evidence="4">COG3178: Predicted phosphotransferase related to Ser/Thr protein kinases</fullName>
    </submittedName>
</protein>
<dbReference type="InterPro" id="IPR011009">
    <property type="entry name" value="Kinase-like_dom_sf"/>
</dbReference>
<accession>A0A1W1BAU3</accession>
<sequence>MDKLLTWIQTTPYADYTLSIASADASFRKYYRLAQGDKTVIVMDSSLELESLPPFIDVTQRLLNAGVKAPHIFERDIEAGYLILEDFGNTQLLDELNSSNFKTHYKNSINEILKMQNAVTESLPLYDKTFLHFEMDLMQEWYLEKKLSLTLNAQEKELIRNTLDSISEIVLQQPQDVFVHRDFHSRNIMLTPKGEIGVIDYQDAMTGPITYDLVSLLKDCYIEFERKDIESLALYFRDKQALDVSDEVFLKWFDFMGLQRHIKVLGIFSRLYLRDKKDGYLKDIPLVLKYTIETALRYEETKEFAFLLQKLNNTKNKMCTL</sequence>
<dbReference type="AlphaFoldDB" id="A0A1W1BAU3"/>
<dbReference type="Gene3D" id="3.30.200.20">
    <property type="entry name" value="Phosphorylase Kinase, domain 1"/>
    <property type="match status" value="1"/>
</dbReference>
<organism evidence="4">
    <name type="scientific">hydrothermal vent metagenome</name>
    <dbReference type="NCBI Taxonomy" id="652676"/>
    <lineage>
        <taxon>unclassified sequences</taxon>
        <taxon>metagenomes</taxon>
        <taxon>ecological metagenomes</taxon>
    </lineage>
</organism>
<dbReference type="InterPro" id="IPR002575">
    <property type="entry name" value="Aminoglycoside_PTrfase"/>
</dbReference>
<name>A0A1W1BAU3_9ZZZZ</name>
<evidence type="ECO:0000256" key="2">
    <source>
        <dbReference type="ARBA" id="ARBA00022840"/>
    </source>
</evidence>
<evidence type="ECO:0000256" key="1">
    <source>
        <dbReference type="ARBA" id="ARBA00022741"/>
    </source>
</evidence>
<dbReference type="Gene3D" id="3.90.1200.10">
    <property type="match status" value="1"/>
</dbReference>
<keyword evidence="2" id="KW-0067">ATP-binding</keyword>
<keyword evidence="4" id="KW-0808">Transferase</keyword>
<keyword evidence="4" id="KW-0418">Kinase</keyword>
<feature type="domain" description="Aminoglycoside phosphotransferase" evidence="3">
    <location>
        <begin position="19"/>
        <end position="226"/>
    </location>
</feature>